<gene>
    <name evidence="7" type="ORF">FC18_GL002267</name>
</gene>
<sequence>MANYLSIHTNGRVNALPASCTSAQLLGAKGEIMDQEVKIGDRFPLTIRRLDINGAGIGYYRRKITFVTGALPDEVVVAEVTAIHDRYLEAKTHRIRKSSPDRVPPVDPNYGIVGGVELGALSYPAQLRFKTDVIRQSLAKYKPAGWQNYDVRATIGMENPLHYRNKAQFPVRMLDGHVRAGMYKPGTHELVSLKTFATQRKLTMHVINGLCKIIERLNIPVYDEKANSGIIKTLVVRESAATGQVQVTFITNSAKLPKKAELLEAIATELPAVISVSQNVNKGRTSQVWGAETTLLAGSAYITEVINGVSYNLSPQAFLQLNPEQTAVLYAQALEALNLRKGDKLVDAYCGVGTLGLALAKKAGSVRGMDTIPAAIEDAKENAAQNGFTNTEYTVGKAELVLPKWVSEGYKPDAVIVDPPRTGLEGDFIPALLKARPKRFVYVSCNPSTLARDLVRLSKVYNVDYIQSVDMFPETARVEAVVKLSLRK</sequence>
<proteinExistence type="inferred from homology"/>
<keyword evidence="1 4" id="KW-0489">Methyltransferase</keyword>
<dbReference type="SUPFAM" id="SSF53335">
    <property type="entry name" value="S-adenosyl-L-methionine-dependent methyltransferases"/>
    <property type="match status" value="1"/>
</dbReference>
<evidence type="ECO:0000256" key="4">
    <source>
        <dbReference type="PROSITE-ProRule" id="PRU01024"/>
    </source>
</evidence>
<dbReference type="InterPro" id="IPR002792">
    <property type="entry name" value="TRAM_dom"/>
</dbReference>
<accession>A0A0R1ZKH7</accession>
<keyword evidence="8" id="KW-1185">Reference proteome</keyword>
<feature type="binding site" evidence="4">
    <location>
        <position position="320"/>
    </location>
    <ligand>
        <name>S-adenosyl-L-methionine</name>
        <dbReference type="ChEBI" id="CHEBI:59789"/>
    </ligand>
</feature>
<dbReference type="CDD" id="cd02440">
    <property type="entry name" value="AdoMet_MTases"/>
    <property type="match status" value="1"/>
</dbReference>
<feature type="active site" evidence="5">
    <location>
        <position position="445"/>
    </location>
</feature>
<dbReference type="Pfam" id="PF05958">
    <property type="entry name" value="tRNA_U5-meth_tr"/>
    <property type="match status" value="1"/>
</dbReference>
<dbReference type="STRING" id="1291052.FC18_GL002267"/>
<keyword evidence="2 4" id="KW-0808">Transferase</keyword>
<dbReference type="PROSITE" id="PS51687">
    <property type="entry name" value="SAM_MT_RNA_M5U"/>
    <property type="match status" value="1"/>
</dbReference>
<comment type="caution">
    <text evidence="7">The sequence shown here is derived from an EMBL/GenBank/DDBJ whole genome shotgun (WGS) entry which is preliminary data.</text>
</comment>
<reference evidence="7 8" key="1">
    <citation type="journal article" date="2015" name="Genome Announc.">
        <title>Expanding the biotechnology potential of lactobacilli through comparative genomics of 213 strains and associated genera.</title>
        <authorList>
            <person name="Sun Z."/>
            <person name="Harris H.M."/>
            <person name="McCann A."/>
            <person name="Guo C."/>
            <person name="Argimon S."/>
            <person name="Zhang W."/>
            <person name="Yang X."/>
            <person name="Jeffery I.B."/>
            <person name="Cooney J.C."/>
            <person name="Kagawa T.F."/>
            <person name="Liu W."/>
            <person name="Song Y."/>
            <person name="Salvetti E."/>
            <person name="Wrobel A."/>
            <person name="Rasinkangas P."/>
            <person name="Parkhill J."/>
            <person name="Rea M.C."/>
            <person name="O'Sullivan O."/>
            <person name="Ritari J."/>
            <person name="Douillard F.P."/>
            <person name="Paul Ross R."/>
            <person name="Yang R."/>
            <person name="Briner A.E."/>
            <person name="Felis G.E."/>
            <person name="de Vos W.M."/>
            <person name="Barrangou R."/>
            <person name="Klaenhammer T.R."/>
            <person name="Caufield P.W."/>
            <person name="Cui Y."/>
            <person name="Zhang H."/>
            <person name="O'Toole P.W."/>
        </authorList>
    </citation>
    <scope>NUCLEOTIDE SEQUENCE [LARGE SCALE GENOMIC DNA]</scope>
    <source>
        <strain evidence="7 8">DSM 20505</strain>
    </source>
</reference>
<dbReference type="Pfam" id="PF01938">
    <property type="entry name" value="TRAM"/>
    <property type="match status" value="1"/>
</dbReference>
<dbReference type="PANTHER" id="PTHR11061:SF45">
    <property type="match status" value="1"/>
</dbReference>
<evidence type="ECO:0000256" key="2">
    <source>
        <dbReference type="ARBA" id="ARBA00022679"/>
    </source>
</evidence>
<dbReference type="GO" id="GO:0070475">
    <property type="term" value="P:rRNA base methylation"/>
    <property type="evidence" value="ECO:0007669"/>
    <property type="project" value="TreeGrafter"/>
</dbReference>
<evidence type="ECO:0000313" key="8">
    <source>
        <dbReference type="Proteomes" id="UP000051679"/>
    </source>
</evidence>
<evidence type="ECO:0000256" key="3">
    <source>
        <dbReference type="ARBA" id="ARBA00022691"/>
    </source>
</evidence>
<protein>
    <submittedName>
        <fullName evidence="7">tRNA (Uracil-5-)-methyltransferase</fullName>
    </submittedName>
</protein>
<dbReference type="Gene3D" id="3.40.50.150">
    <property type="entry name" value="Vaccinia Virus protein VP39"/>
    <property type="match status" value="1"/>
</dbReference>
<dbReference type="SUPFAM" id="SSF50249">
    <property type="entry name" value="Nucleic acid-binding proteins"/>
    <property type="match status" value="1"/>
</dbReference>
<dbReference type="Proteomes" id="UP000051679">
    <property type="component" value="Unassembled WGS sequence"/>
</dbReference>
<dbReference type="InterPro" id="IPR010280">
    <property type="entry name" value="U5_MeTrfase_fam"/>
</dbReference>
<dbReference type="InterPro" id="IPR012340">
    <property type="entry name" value="NA-bd_OB-fold"/>
</dbReference>
<feature type="binding site" evidence="4">
    <location>
        <position position="418"/>
    </location>
    <ligand>
        <name>S-adenosyl-L-methionine</name>
        <dbReference type="ChEBI" id="CHEBI:59789"/>
    </ligand>
</feature>
<dbReference type="AlphaFoldDB" id="A0A0R1ZKH7"/>
<dbReference type="PANTHER" id="PTHR11061">
    <property type="entry name" value="RNA M5U METHYLTRANSFERASE"/>
    <property type="match status" value="1"/>
</dbReference>
<dbReference type="Gene3D" id="2.40.50.140">
    <property type="entry name" value="Nucleic acid-binding proteins"/>
    <property type="match status" value="1"/>
</dbReference>
<feature type="binding site" evidence="4">
    <location>
        <position position="349"/>
    </location>
    <ligand>
        <name>S-adenosyl-L-methionine</name>
        <dbReference type="ChEBI" id="CHEBI:59789"/>
    </ligand>
</feature>
<dbReference type="FunFam" id="2.40.50.1070:FF:000003">
    <property type="entry name" value="23S rRNA (Uracil-5-)-methyltransferase RumA"/>
    <property type="match status" value="1"/>
</dbReference>
<organism evidence="7 8">
    <name type="scientific">Lacticaseibacillus sharpeae JCM 1186 = DSM 20505</name>
    <dbReference type="NCBI Taxonomy" id="1291052"/>
    <lineage>
        <taxon>Bacteria</taxon>
        <taxon>Bacillati</taxon>
        <taxon>Bacillota</taxon>
        <taxon>Bacilli</taxon>
        <taxon>Lactobacillales</taxon>
        <taxon>Lactobacillaceae</taxon>
        <taxon>Lacticaseibacillus</taxon>
    </lineage>
</organism>
<feature type="domain" description="TRAM" evidence="6">
    <location>
        <begin position="36"/>
        <end position="94"/>
    </location>
</feature>
<feature type="binding site" evidence="4">
    <location>
        <position position="370"/>
    </location>
    <ligand>
        <name>S-adenosyl-L-methionine</name>
        <dbReference type="ChEBI" id="CHEBI:59789"/>
    </ligand>
</feature>
<dbReference type="GO" id="GO:0070041">
    <property type="term" value="F:rRNA (uridine-C5-)-methyltransferase activity"/>
    <property type="evidence" value="ECO:0007669"/>
    <property type="project" value="TreeGrafter"/>
</dbReference>
<dbReference type="InterPro" id="IPR030390">
    <property type="entry name" value="MeTrfase_TrmA_AS"/>
</dbReference>
<dbReference type="EMBL" id="AYYO01000044">
    <property type="protein sequence ID" value="KRM54850.1"/>
    <property type="molecule type" value="Genomic_DNA"/>
</dbReference>
<keyword evidence="3 4" id="KW-0949">S-adenosyl-L-methionine</keyword>
<dbReference type="PROSITE" id="PS01230">
    <property type="entry name" value="TRMA_1"/>
    <property type="match status" value="1"/>
</dbReference>
<dbReference type="InterPro" id="IPR029063">
    <property type="entry name" value="SAM-dependent_MTases_sf"/>
</dbReference>
<evidence type="ECO:0000256" key="5">
    <source>
        <dbReference type="PROSITE-ProRule" id="PRU10015"/>
    </source>
</evidence>
<evidence type="ECO:0000256" key="1">
    <source>
        <dbReference type="ARBA" id="ARBA00022603"/>
    </source>
</evidence>
<evidence type="ECO:0000259" key="6">
    <source>
        <dbReference type="PROSITE" id="PS50926"/>
    </source>
</evidence>
<dbReference type="FunFam" id="3.40.50.150:FF:000009">
    <property type="entry name" value="23S rRNA (Uracil(1939)-C(5))-methyltransferase RlmD"/>
    <property type="match status" value="1"/>
</dbReference>
<dbReference type="NCBIfam" id="TIGR00479">
    <property type="entry name" value="rumA"/>
    <property type="match status" value="1"/>
</dbReference>
<feature type="active site" description="Nucleophile" evidence="4">
    <location>
        <position position="445"/>
    </location>
</feature>
<name>A0A0R1ZKH7_9LACO</name>
<dbReference type="Gene3D" id="2.40.50.1070">
    <property type="match status" value="1"/>
</dbReference>
<dbReference type="PROSITE" id="PS50926">
    <property type="entry name" value="TRAM"/>
    <property type="match status" value="1"/>
</dbReference>
<evidence type="ECO:0000313" key="7">
    <source>
        <dbReference type="EMBL" id="KRM54850.1"/>
    </source>
</evidence>
<comment type="similarity">
    <text evidence="4">Belongs to the class I-like SAM-binding methyltransferase superfamily. RNA M5U methyltransferase family.</text>
</comment>
<dbReference type="PATRIC" id="fig|1291052.5.peg.2335"/>